<dbReference type="RefSeq" id="WP_138280059.1">
    <property type="nucleotide sequence ID" value="NZ_BMGE01000001.1"/>
</dbReference>
<dbReference type="Proteomes" id="UP000309788">
    <property type="component" value="Unassembled WGS sequence"/>
</dbReference>
<keyword evidence="2" id="KW-1185">Reference proteome</keyword>
<dbReference type="EMBL" id="VCEI01000011">
    <property type="protein sequence ID" value="TLU96365.1"/>
    <property type="molecule type" value="Genomic_DNA"/>
</dbReference>
<name>A0A5R9KJI5_9BACT</name>
<protein>
    <submittedName>
        <fullName evidence="1">Uncharacterized protein</fullName>
    </submittedName>
</protein>
<evidence type="ECO:0000313" key="1">
    <source>
        <dbReference type="EMBL" id="TLU96365.1"/>
    </source>
</evidence>
<comment type="caution">
    <text evidence="1">The sequence shown here is derived from an EMBL/GenBank/DDBJ whole genome shotgun (WGS) entry which is preliminary data.</text>
</comment>
<proteinExistence type="predicted"/>
<evidence type="ECO:0000313" key="2">
    <source>
        <dbReference type="Proteomes" id="UP000309788"/>
    </source>
</evidence>
<accession>A0A5R9KJI5</accession>
<sequence length="66" mass="7589">MAENNIEGLKGKTLSKFLAKVVHFLLTIYTIHDFAIKQSFTLFLSEYAGITKQIAAKKHCWILYIK</sequence>
<gene>
    <name evidence="1" type="ORF">FEM55_04300</name>
</gene>
<dbReference type="AlphaFoldDB" id="A0A5R9KJI5"/>
<reference evidence="1 2" key="1">
    <citation type="submission" date="2019-05" db="EMBL/GenBank/DDBJ databases">
        <authorList>
            <person name="Qu J.-H."/>
        </authorList>
    </citation>
    <scope>NUCLEOTIDE SEQUENCE [LARGE SCALE GENOMIC DNA]</scope>
    <source>
        <strain evidence="1 2">Z12</strain>
    </source>
</reference>
<organism evidence="1 2">
    <name type="scientific">Dyadobacter sediminis</name>
    <dbReference type="NCBI Taxonomy" id="1493691"/>
    <lineage>
        <taxon>Bacteria</taxon>
        <taxon>Pseudomonadati</taxon>
        <taxon>Bacteroidota</taxon>
        <taxon>Cytophagia</taxon>
        <taxon>Cytophagales</taxon>
        <taxon>Spirosomataceae</taxon>
        <taxon>Dyadobacter</taxon>
    </lineage>
</organism>